<dbReference type="GO" id="GO:0016874">
    <property type="term" value="F:ligase activity"/>
    <property type="evidence" value="ECO:0007669"/>
    <property type="project" value="UniProtKB-KW"/>
</dbReference>
<accession>A0A6A0AC50</accession>
<evidence type="ECO:0000313" key="2">
    <source>
        <dbReference type="EMBL" id="GFH30268.1"/>
    </source>
</evidence>
<comment type="caution">
    <text evidence="2">The sequence shown here is derived from an EMBL/GenBank/DDBJ whole genome shotgun (WGS) entry which is preliminary data.</text>
</comment>
<gene>
    <name evidence="2" type="ORF">HaLaN_29086</name>
</gene>
<keyword evidence="3" id="KW-1185">Reference proteome</keyword>
<sequence length="45" mass="4849">MPIKVKDPAKFAGKKSKAAAKKGPGATQWGILRLSGIPEEEIPRF</sequence>
<dbReference type="EMBL" id="BLLF01004802">
    <property type="protein sequence ID" value="GFH30268.1"/>
    <property type="molecule type" value="Genomic_DNA"/>
</dbReference>
<evidence type="ECO:0000313" key="3">
    <source>
        <dbReference type="Proteomes" id="UP000485058"/>
    </source>
</evidence>
<proteinExistence type="predicted"/>
<evidence type="ECO:0000256" key="1">
    <source>
        <dbReference type="SAM" id="MobiDB-lite"/>
    </source>
</evidence>
<keyword evidence="2" id="KW-0436">Ligase</keyword>
<dbReference type="Proteomes" id="UP000485058">
    <property type="component" value="Unassembled WGS sequence"/>
</dbReference>
<feature type="region of interest" description="Disordered" evidence="1">
    <location>
        <begin position="1"/>
        <end position="25"/>
    </location>
</feature>
<name>A0A6A0AC50_HAELA</name>
<protein>
    <submittedName>
        <fullName evidence="2">Leucine-tRNA ligase, cytoplasmic</fullName>
    </submittedName>
</protein>
<organism evidence="2 3">
    <name type="scientific">Haematococcus lacustris</name>
    <name type="common">Green alga</name>
    <name type="synonym">Haematococcus pluvialis</name>
    <dbReference type="NCBI Taxonomy" id="44745"/>
    <lineage>
        <taxon>Eukaryota</taxon>
        <taxon>Viridiplantae</taxon>
        <taxon>Chlorophyta</taxon>
        <taxon>core chlorophytes</taxon>
        <taxon>Chlorophyceae</taxon>
        <taxon>CS clade</taxon>
        <taxon>Chlamydomonadales</taxon>
        <taxon>Haematococcaceae</taxon>
        <taxon>Haematococcus</taxon>
    </lineage>
</organism>
<reference evidence="2 3" key="1">
    <citation type="submission" date="2020-02" db="EMBL/GenBank/DDBJ databases">
        <title>Draft genome sequence of Haematococcus lacustris strain NIES-144.</title>
        <authorList>
            <person name="Morimoto D."/>
            <person name="Nakagawa S."/>
            <person name="Yoshida T."/>
            <person name="Sawayama S."/>
        </authorList>
    </citation>
    <scope>NUCLEOTIDE SEQUENCE [LARGE SCALE GENOMIC DNA]</scope>
    <source>
        <strain evidence="2 3">NIES-144</strain>
    </source>
</reference>
<feature type="non-terminal residue" evidence="2">
    <location>
        <position position="45"/>
    </location>
</feature>
<dbReference type="AlphaFoldDB" id="A0A6A0AC50"/>